<dbReference type="RefSeq" id="WP_145813668.1">
    <property type="nucleotide sequence ID" value="NZ_VIVK01000002.1"/>
</dbReference>
<dbReference type="EMBL" id="VIVK01000002">
    <property type="protein sequence ID" value="TWD74897.1"/>
    <property type="molecule type" value="Genomic_DNA"/>
</dbReference>
<dbReference type="Proteomes" id="UP000318380">
    <property type="component" value="Unassembled WGS sequence"/>
</dbReference>
<evidence type="ECO:0000256" key="1">
    <source>
        <dbReference type="ARBA" id="ARBA00022491"/>
    </source>
</evidence>
<evidence type="ECO:0000256" key="4">
    <source>
        <dbReference type="ARBA" id="ARBA00023163"/>
    </source>
</evidence>
<dbReference type="InterPro" id="IPR001647">
    <property type="entry name" value="HTH_TetR"/>
</dbReference>
<protein>
    <submittedName>
        <fullName evidence="7">TetR family transcriptional regulator</fullName>
    </submittedName>
</protein>
<reference evidence="7 8" key="1">
    <citation type="submission" date="2019-06" db="EMBL/GenBank/DDBJ databases">
        <title>Sequencing the genomes of 1000 actinobacteria strains.</title>
        <authorList>
            <person name="Klenk H.-P."/>
        </authorList>
    </citation>
    <scope>NUCLEOTIDE SEQUENCE [LARGE SCALE GENOMIC DNA]</scope>
    <source>
        <strain evidence="7 8">DSM 24683</strain>
    </source>
</reference>
<keyword evidence="8" id="KW-1185">Reference proteome</keyword>
<dbReference type="Pfam" id="PF00440">
    <property type="entry name" value="TetR_N"/>
    <property type="match status" value="1"/>
</dbReference>
<name>A0A561B7Z5_9ACTN</name>
<evidence type="ECO:0000256" key="2">
    <source>
        <dbReference type="ARBA" id="ARBA00023015"/>
    </source>
</evidence>
<keyword evidence="3 5" id="KW-0238">DNA-binding</keyword>
<dbReference type="InterPro" id="IPR023772">
    <property type="entry name" value="DNA-bd_HTH_TetR-type_CS"/>
</dbReference>
<dbReference type="PROSITE" id="PS50977">
    <property type="entry name" value="HTH_TETR_2"/>
    <property type="match status" value="1"/>
</dbReference>
<evidence type="ECO:0000313" key="8">
    <source>
        <dbReference type="Proteomes" id="UP000318380"/>
    </source>
</evidence>
<dbReference type="SUPFAM" id="SSF46689">
    <property type="entry name" value="Homeodomain-like"/>
    <property type="match status" value="1"/>
</dbReference>
<feature type="domain" description="HTH tetR-type" evidence="6">
    <location>
        <begin position="10"/>
        <end position="70"/>
    </location>
</feature>
<dbReference type="InterPro" id="IPR050109">
    <property type="entry name" value="HTH-type_TetR-like_transc_reg"/>
</dbReference>
<dbReference type="GO" id="GO:0003700">
    <property type="term" value="F:DNA-binding transcription factor activity"/>
    <property type="evidence" value="ECO:0007669"/>
    <property type="project" value="TreeGrafter"/>
</dbReference>
<dbReference type="PANTHER" id="PTHR30055:SF229">
    <property type="entry name" value="HTH-TYPE TRANSCRIPTIONAL REPRESSOR RV1474C"/>
    <property type="match status" value="1"/>
</dbReference>
<dbReference type="InterPro" id="IPR009057">
    <property type="entry name" value="Homeodomain-like_sf"/>
</dbReference>
<dbReference type="Gene3D" id="1.10.357.10">
    <property type="entry name" value="Tetracycline Repressor, domain 2"/>
    <property type="match status" value="1"/>
</dbReference>
<dbReference type="InterPro" id="IPR039538">
    <property type="entry name" value="BetI_C"/>
</dbReference>
<dbReference type="AlphaFoldDB" id="A0A561B7Z5"/>
<dbReference type="PRINTS" id="PR00455">
    <property type="entry name" value="HTHTETR"/>
</dbReference>
<keyword evidence="2" id="KW-0805">Transcription regulation</keyword>
<dbReference type="InterPro" id="IPR036271">
    <property type="entry name" value="Tet_transcr_reg_TetR-rel_C_sf"/>
</dbReference>
<keyword evidence="1" id="KW-0678">Repressor</keyword>
<gene>
    <name evidence="7" type="ORF">FB561_6332</name>
</gene>
<dbReference type="PROSITE" id="PS01081">
    <property type="entry name" value="HTH_TETR_1"/>
    <property type="match status" value="1"/>
</dbReference>
<dbReference type="PANTHER" id="PTHR30055">
    <property type="entry name" value="HTH-TYPE TRANSCRIPTIONAL REGULATOR RUTR"/>
    <property type="match status" value="1"/>
</dbReference>
<proteinExistence type="predicted"/>
<organism evidence="7 8">
    <name type="scientific">Kribbella amoyensis</name>
    <dbReference type="NCBI Taxonomy" id="996641"/>
    <lineage>
        <taxon>Bacteria</taxon>
        <taxon>Bacillati</taxon>
        <taxon>Actinomycetota</taxon>
        <taxon>Actinomycetes</taxon>
        <taxon>Propionibacteriales</taxon>
        <taxon>Kribbellaceae</taxon>
        <taxon>Kribbella</taxon>
    </lineage>
</organism>
<accession>A0A561B7Z5</accession>
<comment type="caution">
    <text evidence="7">The sequence shown here is derived from an EMBL/GenBank/DDBJ whole genome shotgun (WGS) entry which is preliminary data.</text>
</comment>
<evidence type="ECO:0000256" key="5">
    <source>
        <dbReference type="PROSITE-ProRule" id="PRU00335"/>
    </source>
</evidence>
<dbReference type="SUPFAM" id="SSF48498">
    <property type="entry name" value="Tetracyclin repressor-like, C-terminal domain"/>
    <property type="match status" value="1"/>
</dbReference>
<feature type="DNA-binding region" description="H-T-H motif" evidence="5">
    <location>
        <begin position="33"/>
        <end position="52"/>
    </location>
</feature>
<evidence type="ECO:0000256" key="3">
    <source>
        <dbReference type="ARBA" id="ARBA00023125"/>
    </source>
</evidence>
<evidence type="ECO:0000259" key="6">
    <source>
        <dbReference type="PROSITE" id="PS50977"/>
    </source>
</evidence>
<dbReference type="OrthoDB" id="5242390at2"/>
<dbReference type="GO" id="GO:0000976">
    <property type="term" value="F:transcription cis-regulatory region binding"/>
    <property type="evidence" value="ECO:0007669"/>
    <property type="project" value="TreeGrafter"/>
</dbReference>
<sequence length="206" mass="22290">MPKVTDEHRLARRQQIVRAARACVTEQGFHKTTMADVIRASGLSAGAVYGYFKSKEELIAAIADDGLSTVDQLFDGILAEPGPLSLTETMRKILEYVVGIADAPNEDVTRVALQAWAEALHNPTIAATAREKYTMLRNHYVDVVRRAQTDGTLDPDADPEYVAQALFSLLPGFILQRLLLGDVTPDSYLAGLAALLPGPASRTAGK</sequence>
<keyword evidence="4" id="KW-0804">Transcription</keyword>
<evidence type="ECO:0000313" key="7">
    <source>
        <dbReference type="EMBL" id="TWD74897.1"/>
    </source>
</evidence>
<dbReference type="Pfam" id="PF13977">
    <property type="entry name" value="TetR_C_6"/>
    <property type="match status" value="1"/>
</dbReference>